<dbReference type="InterPro" id="IPR052524">
    <property type="entry name" value="MFS_Cyanate_Porter"/>
</dbReference>
<dbReference type="Gene3D" id="1.20.1250.20">
    <property type="entry name" value="MFS general substrate transporter like domains"/>
    <property type="match status" value="2"/>
</dbReference>
<dbReference type="EMBL" id="FNFY01000001">
    <property type="protein sequence ID" value="SDK26061.1"/>
    <property type="molecule type" value="Genomic_DNA"/>
</dbReference>
<evidence type="ECO:0000256" key="1">
    <source>
        <dbReference type="ARBA" id="ARBA00004651"/>
    </source>
</evidence>
<evidence type="ECO:0000256" key="3">
    <source>
        <dbReference type="ARBA" id="ARBA00022692"/>
    </source>
</evidence>
<dbReference type="GO" id="GO:0005886">
    <property type="term" value="C:plasma membrane"/>
    <property type="evidence" value="ECO:0007669"/>
    <property type="project" value="UniProtKB-SubCell"/>
</dbReference>
<feature type="transmembrane region" description="Helical" evidence="6">
    <location>
        <begin position="99"/>
        <end position="120"/>
    </location>
</feature>
<keyword evidence="9" id="KW-1185">Reference proteome</keyword>
<dbReference type="InterPro" id="IPR036259">
    <property type="entry name" value="MFS_trans_sf"/>
</dbReference>
<evidence type="ECO:0000256" key="2">
    <source>
        <dbReference type="ARBA" id="ARBA00022448"/>
    </source>
</evidence>
<feature type="transmembrane region" description="Helical" evidence="6">
    <location>
        <begin position="214"/>
        <end position="236"/>
    </location>
</feature>
<proteinExistence type="predicted"/>
<dbReference type="InterPro" id="IPR020846">
    <property type="entry name" value="MFS_dom"/>
</dbReference>
<dbReference type="SUPFAM" id="SSF103473">
    <property type="entry name" value="MFS general substrate transporter"/>
    <property type="match status" value="1"/>
</dbReference>
<evidence type="ECO:0000259" key="7">
    <source>
        <dbReference type="PROSITE" id="PS50850"/>
    </source>
</evidence>
<evidence type="ECO:0000313" key="9">
    <source>
        <dbReference type="Proteomes" id="UP000199008"/>
    </source>
</evidence>
<gene>
    <name evidence="8" type="ORF">SAMN05216216_101245</name>
</gene>
<feature type="transmembrane region" description="Helical" evidence="6">
    <location>
        <begin position="371"/>
        <end position="391"/>
    </location>
</feature>
<evidence type="ECO:0000256" key="6">
    <source>
        <dbReference type="SAM" id="Phobius"/>
    </source>
</evidence>
<dbReference type="PANTHER" id="PTHR23523:SF2">
    <property type="entry name" value="2-NITROIMIDAZOLE TRANSPORTER"/>
    <property type="match status" value="1"/>
</dbReference>
<feature type="transmembrane region" description="Helical" evidence="6">
    <location>
        <begin position="74"/>
        <end position="93"/>
    </location>
</feature>
<comment type="subcellular location">
    <subcellularLocation>
        <location evidence="1">Cell membrane</location>
        <topology evidence="1">Multi-pass membrane protein</topology>
    </subcellularLocation>
</comment>
<dbReference type="OrthoDB" id="9797740at2"/>
<dbReference type="Pfam" id="PF07690">
    <property type="entry name" value="MFS_1"/>
    <property type="match status" value="1"/>
</dbReference>
<feature type="transmembrane region" description="Helical" evidence="6">
    <location>
        <begin position="256"/>
        <end position="273"/>
    </location>
</feature>
<dbReference type="PANTHER" id="PTHR23523">
    <property type="match status" value="1"/>
</dbReference>
<dbReference type="InterPro" id="IPR011701">
    <property type="entry name" value="MFS"/>
</dbReference>
<keyword evidence="2" id="KW-0813">Transport</keyword>
<dbReference type="STRING" id="576118.SAMN05216216_101245"/>
<dbReference type="CDD" id="cd17339">
    <property type="entry name" value="MFS_NIMT_CynX_like"/>
    <property type="match status" value="1"/>
</dbReference>
<dbReference type="AlphaFoldDB" id="A0A1G9AFL5"/>
<feature type="transmembrane region" description="Helical" evidence="6">
    <location>
        <begin position="49"/>
        <end position="67"/>
    </location>
</feature>
<sequence>MSVRKERYYIALLLLVIIFVGASLRSPISSVGPLVPFFSEDLCINNTTVGLLNTLPLLAFALFSPFIPKIARKHGMEVPLLIAMIFLTAGILIRGMDGIFMLFFGTAIIGMSIAVGNVLSPGLIKATFPFKVGIMTGLYTFSMNIVSALSAGVSVSVATSADFDWRTGLAMWGIFPLIAVLVLILRMPRTLEERKKVFKKIDDVPSEKLWNSKLAWAVTLYMGLQSLIPYTLFAWLPAILIEKGFTQTTAGWLMTIYQLGILPTTFIAPVIAYKFSGQRGLGVTSGLMWSVGLIGIFFMSNHWMIIPFLIITGVGAGTTFSLAMLFFVLRSKTVEQSAQLSGMAQSVGYVLAATGPLFLGMIAESAGTWDIPMVILIIISFMIAFFGYFAGRDRTISG</sequence>
<accession>A0A1G9AFL5</accession>
<feature type="domain" description="Major facilitator superfamily (MFS) profile" evidence="7">
    <location>
        <begin position="10"/>
        <end position="395"/>
    </location>
</feature>
<evidence type="ECO:0000256" key="4">
    <source>
        <dbReference type="ARBA" id="ARBA00022989"/>
    </source>
</evidence>
<dbReference type="GO" id="GO:0022857">
    <property type="term" value="F:transmembrane transporter activity"/>
    <property type="evidence" value="ECO:0007669"/>
    <property type="project" value="InterPro"/>
</dbReference>
<protein>
    <submittedName>
        <fullName evidence="8">MFS transporter, CP family, cyanate transporter</fullName>
    </submittedName>
</protein>
<feature type="transmembrane region" description="Helical" evidence="6">
    <location>
        <begin position="169"/>
        <end position="187"/>
    </location>
</feature>
<reference evidence="9" key="1">
    <citation type="submission" date="2016-10" db="EMBL/GenBank/DDBJ databases">
        <authorList>
            <person name="Varghese N."/>
            <person name="Submissions S."/>
        </authorList>
    </citation>
    <scope>NUCLEOTIDE SEQUENCE [LARGE SCALE GENOMIC DNA]</scope>
    <source>
        <strain evidence="9">CGMCC 1.8895</strain>
    </source>
</reference>
<keyword evidence="5 6" id="KW-0472">Membrane</keyword>
<name>A0A1G9AFL5_9BACL</name>
<dbReference type="Proteomes" id="UP000199008">
    <property type="component" value="Unassembled WGS sequence"/>
</dbReference>
<evidence type="ECO:0000256" key="5">
    <source>
        <dbReference type="ARBA" id="ARBA00023136"/>
    </source>
</evidence>
<feature type="transmembrane region" description="Helical" evidence="6">
    <location>
        <begin position="340"/>
        <end position="359"/>
    </location>
</feature>
<dbReference type="RefSeq" id="WP_092983840.1">
    <property type="nucleotide sequence ID" value="NZ_FNFY01000001.1"/>
</dbReference>
<feature type="transmembrane region" description="Helical" evidence="6">
    <location>
        <begin position="132"/>
        <end position="157"/>
    </location>
</feature>
<feature type="transmembrane region" description="Helical" evidence="6">
    <location>
        <begin position="280"/>
        <end position="299"/>
    </location>
</feature>
<dbReference type="PROSITE" id="PS50850">
    <property type="entry name" value="MFS"/>
    <property type="match status" value="1"/>
</dbReference>
<organism evidence="8 9">
    <name type="scientific">Lacicoccus qingdaonensis</name>
    <dbReference type="NCBI Taxonomy" id="576118"/>
    <lineage>
        <taxon>Bacteria</taxon>
        <taxon>Bacillati</taxon>
        <taxon>Bacillota</taxon>
        <taxon>Bacilli</taxon>
        <taxon>Bacillales</taxon>
        <taxon>Salinicoccaceae</taxon>
        <taxon>Lacicoccus</taxon>
    </lineage>
</organism>
<keyword evidence="3 6" id="KW-0812">Transmembrane</keyword>
<evidence type="ECO:0000313" key="8">
    <source>
        <dbReference type="EMBL" id="SDK26061.1"/>
    </source>
</evidence>
<feature type="transmembrane region" description="Helical" evidence="6">
    <location>
        <begin position="305"/>
        <end position="328"/>
    </location>
</feature>
<keyword evidence="4 6" id="KW-1133">Transmembrane helix</keyword>